<reference evidence="1 2" key="1">
    <citation type="submission" date="2019-05" db="EMBL/GenBank/DDBJ databases">
        <title>Another draft genome of Portunus trituberculatus and its Hox gene families provides insights of decapod evolution.</title>
        <authorList>
            <person name="Jeong J.-H."/>
            <person name="Song I."/>
            <person name="Kim S."/>
            <person name="Choi T."/>
            <person name="Kim D."/>
            <person name="Ryu S."/>
            <person name="Kim W."/>
        </authorList>
    </citation>
    <scope>NUCLEOTIDE SEQUENCE [LARGE SCALE GENOMIC DNA]</scope>
    <source>
        <tissue evidence="1">Muscle</tissue>
    </source>
</reference>
<protein>
    <submittedName>
        <fullName evidence="1">Uncharacterized protein</fullName>
    </submittedName>
</protein>
<evidence type="ECO:0000313" key="2">
    <source>
        <dbReference type="Proteomes" id="UP000324222"/>
    </source>
</evidence>
<dbReference type="EMBL" id="VSRR010032722">
    <property type="protein sequence ID" value="MPC71346.1"/>
    <property type="molecule type" value="Genomic_DNA"/>
</dbReference>
<keyword evidence="2" id="KW-1185">Reference proteome</keyword>
<dbReference type="Proteomes" id="UP000324222">
    <property type="component" value="Unassembled WGS sequence"/>
</dbReference>
<organism evidence="1 2">
    <name type="scientific">Portunus trituberculatus</name>
    <name type="common">Swimming crab</name>
    <name type="synonym">Neptunus trituberculatus</name>
    <dbReference type="NCBI Taxonomy" id="210409"/>
    <lineage>
        <taxon>Eukaryota</taxon>
        <taxon>Metazoa</taxon>
        <taxon>Ecdysozoa</taxon>
        <taxon>Arthropoda</taxon>
        <taxon>Crustacea</taxon>
        <taxon>Multicrustacea</taxon>
        <taxon>Malacostraca</taxon>
        <taxon>Eumalacostraca</taxon>
        <taxon>Eucarida</taxon>
        <taxon>Decapoda</taxon>
        <taxon>Pleocyemata</taxon>
        <taxon>Brachyura</taxon>
        <taxon>Eubrachyura</taxon>
        <taxon>Portunoidea</taxon>
        <taxon>Portunidae</taxon>
        <taxon>Portuninae</taxon>
        <taxon>Portunus</taxon>
    </lineage>
</organism>
<proteinExistence type="predicted"/>
<accession>A0A5B7HN19</accession>
<name>A0A5B7HN19_PORTR</name>
<gene>
    <name evidence="1" type="ORF">E2C01_065623</name>
</gene>
<evidence type="ECO:0000313" key="1">
    <source>
        <dbReference type="EMBL" id="MPC71346.1"/>
    </source>
</evidence>
<comment type="caution">
    <text evidence="1">The sequence shown here is derived from an EMBL/GenBank/DDBJ whole genome shotgun (WGS) entry which is preliminary data.</text>
</comment>
<sequence length="9" mass="1074">MASKPFRHT</sequence>